<evidence type="ECO:0008006" key="4">
    <source>
        <dbReference type="Google" id="ProtNLM"/>
    </source>
</evidence>
<dbReference type="Proteomes" id="UP001169066">
    <property type="component" value="Unassembled WGS sequence"/>
</dbReference>
<organism evidence="2 3">
    <name type="scientific">Sulfurovum xiamenensis</name>
    <dbReference type="NCBI Taxonomy" id="3019066"/>
    <lineage>
        <taxon>Bacteria</taxon>
        <taxon>Pseudomonadati</taxon>
        <taxon>Campylobacterota</taxon>
        <taxon>Epsilonproteobacteria</taxon>
        <taxon>Campylobacterales</taxon>
        <taxon>Sulfurovaceae</taxon>
        <taxon>Sulfurovum</taxon>
    </lineage>
</organism>
<name>A0ABT7QT70_9BACT</name>
<keyword evidence="1" id="KW-0732">Signal</keyword>
<sequence>MKKVIGAVALSLFISMSIPTNSMAGVKKGQRLYKKHFYKKCKFSGVMFARNHLQAEWEEIYETGKFPQEAKNICPNLVIETIKEEWWKEIYAYAVKYAKDGVPPNGCND</sequence>
<dbReference type="EMBL" id="JAQIBC010000006">
    <property type="protein sequence ID" value="MDM5264282.1"/>
    <property type="molecule type" value="Genomic_DNA"/>
</dbReference>
<feature type="signal peptide" evidence="1">
    <location>
        <begin position="1"/>
        <end position="24"/>
    </location>
</feature>
<reference evidence="2" key="1">
    <citation type="submission" date="2023-01" db="EMBL/GenBank/DDBJ databases">
        <title>Sulfurovum sp. XTW-4 genome assembly.</title>
        <authorList>
            <person name="Wang J."/>
        </authorList>
    </citation>
    <scope>NUCLEOTIDE SEQUENCE</scope>
    <source>
        <strain evidence="2">XTW-4</strain>
    </source>
</reference>
<proteinExistence type="predicted"/>
<protein>
    <recommendedName>
        <fullName evidence="4">Cytochrome C</fullName>
    </recommendedName>
</protein>
<accession>A0ABT7QT70</accession>
<feature type="chain" id="PRO_5046351765" description="Cytochrome C" evidence="1">
    <location>
        <begin position="25"/>
        <end position="109"/>
    </location>
</feature>
<evidence type="ECO:0000313" key="2">
    <source>
        <dbReference type="EMBL" id="MDM5264282.1"/>
    </source>
</evidence>
<keyword evidence="3" id="KW-1185">Reference proteome</keyword>
<evidence type="ECO:0000256" key="1">
    <source>
        <dbReference type="SAM" id="SignalP"/>
    </source>
</evidence>
<dbReference type="RefSeq" id="WP_289402199.1">
    <property type="nucleotide sequence ID" value="NZ_JAQIBC010000006.1"/>
</dbReference>
<evidence type="ECO:0000313" key="3">
    <source>
        <dbReference type="Proteomes" id="UP001169066"/>
    </source>
</evidence>
<gene>
    <name evidence="2" type="ORF">PF327_08755</name>
</gene>
<comment type="caution">
    <text evidence="2">The sequence shown here is derived from an EMBL/GenBank/DDBJ whole genome shotgun (WGS) entry which is preliminary data.</text>
</comment>